<sequence length="89" mass="9389">MTGDIFLLFYRCSGSGQDVFLGLALVFAGYVASEGFRPMLEDFVETIRGFLQVPAAGELFYELVAENSKGGYGPGGLVDVPLQSGSGQG</sequence>
<proteinExistence type="predicted"/>
<reference evidence="1 2" key="1">
    <citation type="journal article" date="2020" name="BMC Genomics">
        <title>Intraspecific diversification of the crop wild relative Brassica cretica Lam. using demographic model selection.</title>
        <authorList>
            <person name="Kioukis A."/>
            <person name="Michalopoulou V.A."/>
            <person name="Briers L."/>
            <person name="Pirintsos S."/>
            <person name="Studholme D.J."/>
            <person name="Pavlidis P."/>
            <person name="Sarris P.F."/>
        </authorList>
    </citation>
    <scope>NUCLEOTIDE SEQUENCE [LARGE SCALE GENOMIC DNA]</scope>
    <source>
        <strain evidence="2">cv. PFS-1207/04</strain>
    </source>
</reference>
<evidence type="ECO:0000313" key="1">
    <source>
        <dbReference type="EMBL" id="KAF3552446.1"/>
    </source>
</evidence>
<dbReference type="Proteomes" id="UP000266723">
    <property type="component" value="Unassembled WGS sequence"/>
</dbReference>
<organism evidence="1 2">
    <name type="scientific">Brassica cretica</name>
    <name type="common">Mustard</name>
    <dbReference type="NCBI Taxonomy" id="69181"/>
    <lineage>
        <taxon>Eukaryota</taxon>
        <taxon>Viridiplantae</taxon>
        <taxon>Streptophyta</taxon>
        <taxon>Embryophyta</taxon>
        <taxon>Tracheophyta</taxon>
        <taxon>Spermatophyta</taxon>
        <taxon>Magnoliopsida</taxon>
        <taxon>eudicotyledons</taxon>
        <taxon>Gunneridae</taxon>
        <taxon>Pentapetalae</taxon>
        <taxon>rosids</taxon>
        <taxon>malvids</taxon>
        <taxon>Brassicales</taxon>
        <taxon>Brassicaceae</taxon>
        <taxon>Brassiceae</taxon>
        <taxon>Brassica</taxon>
    </lineage>
</organism>
<comment type="caution">
    <text evidence="1">The sequence shown here is derived from an EMBL/GenBank/DDBJ whole genome shotgun (WGS) entry which is preliminary data.</text>
</comment>
<protein>
    <submittedName>
        <fullName evidence="1">Uncharacterized protein</fullName>
    </submittedName>
</protein>
<keyword evidence="2" id="KW-1185">Reference proteome</keyword>
<dbReference type="EMBL" id="QGKV02000832">
    <property type="protein sequence ID" value="KAF3552446.1"/>
    <property type="molecule type" value="Genomic_DNA"/>
</dbReference>
<evidence type="ECO:0000313" key="2">
    <source>
        <dbReference type="Proteomes" id="UP000266723"/>
    </source>
</evidence>
<gene>
    <name evidence="1" type="ORF">DY000_02007855</name>
</gene>
<name>A0ABQ7CL34_BRACR</name>
<accession>A0ABQ7CL34</accession>